<dbReference type="EMBL" id="CP133615">
    <property type="protein sequence ID" value="WMV24118.1"/>
    <property type="molecule type" value="Genomic_DNA"/>
</dbReference>
<accession>A0AAF0QJ82</accession>
<protein>
    <submittedName>
        <fullName evidence="1">Uncharacterized protein</fullName>
    </submittedName>
</protein>
<evidence type="ECO:0000313" key="2">
    <source>
        <dbReference type="Proteomes" id="UP001234989"/>
    </source>
</evidence>
<dbReference type="AlphaFoldDB" id="A0AAF0QJ82"/>
<dbReference type="Proteomes" id="UP001234989">
    <property type="component" value="Chromosome 4"/>
</dbReference>
<reference evidence="1" key="1">
    <citation type="submission" date="2023-08" db="EMBL/GenBank/DDBJ databases">
        <title>A de novo genome assembly of Solanum verrucosum Schlechtendal, a Mexican diploid species geographically isolated from the other diploid A-genome species in potato relatives.</title>
        <authorList>
            <person name="Hosaka K."/>
        </authorList>
    </citation>
    <scope>NUCLEOTIDE SEQUENCE</scope>
    <source>
        <tissue evidence="1">Young leaves</tissue>
    </source>
</reference>
<name>A0AAF0QJ82_SOLVR</name>
<keyword evidence="2" id="KW-1185">Reference proteome</keyword>
<proteinExistence type="predicted"/>
<sequence>MNIKPKRAFNSEEERNIMIELICFPRASPKTVLYCMLHSV</sequence>
<evidence type="ECO:0000313" key="1">
    <source>
        <dbReference type="EMBL" id="WMV24118.1"/>
    </source>
</evidence>
<organism evidence="1 2">
    <name type="scientific">Solanum verrucosum</name>
    <dbReference type="NCBI Taxonomy" id="315347"/>
    <lineage>
        <taxon>Eukaryota</taxon>
        <taxon>Viridiplantae</taxon>
        <taxon>Streptophyta</taxon>
        <taxon>Embryophyta</taxon>
        <taxon>Tracheophyta</taxon>
        <taxon>Spermatophyta</taxon>
        <taxon>Magnoliopsida</taxon>
        <taxon>eudicotyledons</taxon>
        <taxon>Gunneridae</taxon>
        <taxon>Pentapetalae</taxon>
        <taxon>asterids</taxon>
        <taxon>lamiids</taxon>
        <taxon>Solanales</taxon>
        <taxon>Solanaceae</taxon>
        <taxon>Solanoideae</taxon>
        <taxon>Solaneae</taxon>
        <taxon>Solanum</taxon>
    </lineage>
</organism>
<gene>
    <name evidence="1" type="ORF">MTR67_017503</name>
</gene>